<name>A0A4C2A366_EUMVA</name>
<evidence type="ECO:0000313" key="1">
    <source>
        <dbReference type="EMBL" id="GBP95401.1"/>
    </source>
</evidence>
<organism evidence="1 2">
    <name type="scientific">Eumeta variegata</name>
    <name type="common">Bagworm moth</name>
    <name type="synonym">Eumeta japonica</name>
    <dbReference type="NCBI Taxonomy" id="151549"/>
    <lineage>
        <taxon>Eukaryota</taxon>
        <taxon>Metazoa</taxon>
        <taxon>Ecdysozoa</taxon>
        <taxon>Arthropoda</taxon>
        <taxon>Hexapoda</taxon>
        <taxon>Insecta</taxon>
        <taxon>Pterygota</taxon>
        <taxon>Neoptera</taxon>
        <taxon>Endopterygota</taxon>
        <taxon>Lepidoptera</taxon>
        <taxon>Glossata</taxon>
        <taxon>Ditrysia</taxon>
        <taxon>Tineoidea</taxon>
        <taxon>Psychidae</taxon>
        <taxon>Oiketicinae</taxon>
        <taxon>Eumeta</taxon>
    </lineage>
</organism>
<dbReference type="Proteomes" id="UP000299102">
    <property type="component" value="Unassembled WGS sequence"/>
</dbReference>
<proteinExistence type="predicted"/>
<sequence>MKQINPLLRLCTHRNETSRNLSRAKCDRRTFGRRIFDASAESVAEYSPDCKRGCGRSQRDATHSLVNSSLRLIAAMQTG</sequence>
<evidence type="ECO:0000313" key="2">
    <source>
        <dbReference type="Proteomes" id="UP000299102"/>
    </source>
</evidence>
<comment type="caution">
    <text evidence="1">The sequence shown here is derived from an EMBL/GenBank/DDBJ whole genome shotgun (WGS) entry which is preliminary data.</text>
</comment>
<protein>
    <submittedName>
        <fullName evidence="1">Uncharacterized protein</fullName>
    </submittedName>
</protein>
<dbReference type="EMBL" id="BGZK01002624">
    <property type="protein sequence ID" value="GBP95401.1"/>
    <property type="molecule type" value="Genomic_DNA"/>
</dbReference>
<reference evidence="1 2" key="1">
    <citation type="journal article" date="2019" name="Commun. Biol.">
        <title>The bagworm genome reveals a unique fibroin gene that provides high tensile strength.</title>
        <authorList>
            <person name="Kono N."/>
            <person name="Nakamura H."/>
            <person name="Ohtoshi R."/>
            <person name="Tomita M."/>
            <person name="Numata K."/>
            <person name="Arakawa K."/>
        </authorList>
    </citation>
    <scope>NUCLEOTIDE SEQUENCE [LARGE SCALE GENOMIC DNA]</scope>
</reference>
<dbReference type="AlphaFoldDB" id="A0A4C2A366"/>
<gene>
    <name evidence="1" type="ORF">EVAR_70819_1</name>
</gene>
<accession>A0A4C2A366</accession>
<keyword evidence="2" id="KW-1185">Reference proteome</keyword>